<dbReference type="SMART" id="SM00033">
    <property type="entry name" value="CH"/>
    <property type="match status" value="1"/>
</dbReference>
<feature type="compositionally biased region" description="Polar residues" evidence="1">
    <location>
        <begin position="311"/>
        <end position="348"/>
    </location>
</feature>
<evidence type="ECO:0000313" key="3">
    <source>
        <dbReference type="EMBL" id="ETV73934.1"/>
    </source>
</evidence>
<gene>
    <name evidence="3" type="ORF">H257_11253</name>
</gene>
<feature type="compositionally biased region" description="Pro residues" evidence="1">
    <location>
        <begin position="187"/>
        <end position="200"/>
    </location>
</feature>
<organism evidence="3">
    <name type="scientific">Aphanomyces astaci</name>
    <name type="common">Crayfish plague agent</name>
    <dbReference type="NCBI Taxonomy" id="112090"/>
    <lineage>
        <taxon>Eukaryota</taxon>
        <taxon>Sar</taxon>
        <taxon>Stramenopiles</taxon>
        <taxon>Oomycota</taxon>
        <taxon>Saprolegniomycetes</taxon>
        <taxon>Saprolegniales</taxon>
        <taxon>Verrucalvaceae</taxon>
        <taxon>Aphanomyces</taxon>
    </lineage>
</organism>
<feature type="compositionally biased region" description="Low complexity" evidence="1">
    <location>
        <begin position="224"/>
        <end position="257"/>
    </location>
</feature>
<evidence type="ECO:0000256" key="1">
    <source>
        <dbReference type="SAM" id="MobiDB-lite"/>
    </source>
</evidence>
<dbReference type="InterPro" id="IPR001715">
    <property type="entry name" value="CH_dom"/>
</dbReference>
<feature type="compositionally biased region" description="Low complexity" evidence="1">
    <location>
        <begin position="134"/>
        <end position="150"/>
    </location>
</feature>
<dbReference type="PROSITE" id="PS50021">
    <property type="entry name" value="CH"/>
    <property type="match status" value="1"/>
</dbReference>
<dbReference type="VEuPathDB" id="FungiDB:H257_11253"/>
<evidence type="ECO:0000259" key="2">
    <source>
        <dbReference type="PROSITE" id="PS50021"/>
    </source>
</evidence>
<feature type="region of interest" description="Disordered" evidence="1">
    <location>
        <begin position="276"/>
        <end position="355"/>
    </location>
</feature>
<feature type="domain" description="Calponin-homology (CH)" evidence="2">
    <location>
        <begin position="1"/>
        <end position="111"/>
    </location>
</feature>
<name>W4G4F3_APHAT</name>
<dbReference type="AlphaFoldDB" id="W4G4F3"/>
<feature type="compositionally biased region" description="Polar residues" evidence="1">
    <location>
        <begin position="285"/>
        <end position="299"/>
    </location>
</feature>
<proteinExistence type="predicted"/>
<dbReference type="Gene3D" id="1.10.418.10">
    <property type="entry name" value="Calponin-like domain"/>
    <property type="match status" value="1"/>
</dbReference>
<dbReference type="Pfam" id="PF00307">
    <property type="entry name" value="CH"/>
    <property type="match status" value="1"/>
</dbReference>
<dbReference type="RefSeq" id="XP_009836447.1">
    <property type="nucleotide sequence ID" value="XM_009838145.1"/>
</dbReference>
<dbReference type="InterPro" id="IPR036872">
    <property type="entry name" value="CH_dom_sf"/>
</dbReference>
<sequence>MDTPHAAVGWVESLTKQPPPSPDASLCTYLRDGRVLCMLANALSETNEVRVRPRDRFRTYHALESVSLFLRWARDRALIDDNAMFTSAQLIDEQDEVAVLACLQALETKFKPKSNRALPNKHGEVSKHESSVKTTSTSTTTTTTTTSTSTASVVPTAIDPVMATLPTASKTTSTTSPPQVTKATLVPPTPPSPPSPPPLSSSPHVKRSPVPLRTASSAKPSSQPTPKVAMKTPTTTTITPPSASSPGTPSSTKASSVAKSKSKLTSFLAIPNAPATVLKAPQPPTNRHVTPNHTLSQGVSLADSLTEKVEATTSPKSRLNPSSPVTSAPGVATTTTQKPSAVASQSPSKLGPSALQKKGHFAGGGGFAFAFAADTKSVVMLVHNQLMWPHMALESVNNVRINSGRMSLTEWQLAFQALSPPMDPLKE</sequence>
<dbReference type="OrthoDB" id="21595at2759"/>
<dbReference type="STRING" id="112090.W4G4F3"/>
<reference evidence="3" key="1">
    <citation type="submission" date="2013-12" db="EMBL/GenBank/DDBJ databases">
        <title>The Genome Sequence of Aphanomyces astaci APO3.</title>
        <authorList>
            <consortium name="The Broad Institute Genomics Platform"/>
            <person name="Russ C."/>
            <person name="Tyler B."/>
            <person name="van West P."/>
            <person name="Dieguez-Uribeondo J."/>
            <person name="Young S.K."/>
            <person name="Zeng Q."/>
            <person name="Gargeya S."/>
            <person name="Fitzgerald M."/>
            <person name="Abouelleil A."/>
            <person name="Alvarado L."/>
            <person name="Chapman S.B."/>
            <person name="Gainer-Dewar J."/>
            <person name="Goldberg J."/>
            <person name="Griggs A."/>
            <person name="Gujja S."/>
            <person name="Hansen M."/>
            <person name="Howarth C."/>
            <person name="Imamovic A."/>
            <person name="Ireland A."/>
            <person name="Larimer J."/>
            <person name="McCowan C."/>
            <person name="Murphy C."/>
            <person name="Pearson M."/>
            <person name="Poon T.W."/>
            <person name="Priest M."/>
            <person name="Roberts A."/>
            <person name="Saif S."/>
            <person name="Shea T."/>
            <person name="Sykes S."/>
            <person name="Wortman J."/>
            <person name="Nusbaum C."/>
            <person name="Birren B."/>
        </authorList>
    </citation>
    <scope>NUCLEOTIDE SEQUENCE [LARGE SCALE GENOMIC DNA]</scope>
    <source>
        <strain evidence="3">APO3</strain>
    </source>
</reference>
<dbReference type="SUPFAM" id="SSF47576">
    <property type="entry name" value="Calponin-homology domain, CH-domain"/>
    <property type="match status" value="1"/>
</dbReference>
<feature type="region of interest" description="Disordered" evidence="1">
    <location>
        <begin position="114"/>
        <end position="151"/>
    </location>
</feature>
<feature type="region of interest" description="Disordered" evidence="1">
    <location>
        <begin position="168"/>
        <end position="257"/>
    </location>
</feature>
<protein>
    <recommendedName>
        <fullName evidence="2">Calponin-homology (CH) domain-containing protein</fullName>
    </recommendedName>
</protein>
<feature type="compositionally biased region" description="Basic and acidic residues" evidence="1">
    <location>
        <begin position="121"/>
        <end position="131"/>
    </location>
</feature>
<dbReference type="EMBL" id="KI913146">
    <property type="protein sequence ID" value="ETV73934.1"/>
    <property type="molecule type" value="Genomic_DNA"/>
</dbReference>
<dbReference type="CDD" id="cd00014">
    <property type="entry name" value="CH_SF"/>
    <property type="match status" value="1"/>
</dbReference>
<dbReference type="GeneID" id="20813249"/>
<accession>W4G4F3</accession>
<feature type="compositionally biased region" description="Low complexity" evidence="1">
    <location>
        <begin position="168"/>
        <end position="181"/>
    </location>
</feature>